<reference evidence="7 8" key="1">
    <citation type="journal article" date="2007" name="Appl. Environ. Microbiol.">
        <title>Genome sequence of the cellulolytic gliding bacterium Cytophaga hutchinsonii.</title>
        <authorList>
            <person name="Xie G."/>
            <person name="Bruce D.C."/>
            <person name="Challacombe J.F."/>
            <person name="Chertkov O."/>
            <person name="Detter J.C."/>
            <person name="Gilna P."/>
            <person name="Han C.S."/>
            <person name="Lucas S."/>
            <person name="Misra M."/>
            <person name="Myers G.L."/>
            <person name="Richardson P."/>
            <person name="Tapia R."/>
            <person name="Thayer N."/>
            <person name="Thompson L.S."/>
            <person name="Brettin T.S."/>
            <person name="Henrissat B."/>
            <person name="Wilson D.B."/>
            <person name="McBride M.J."/>
        </authorList>
    </citation>
    <scope>NUCLEOTIDE SEQUENCE [LARGE SCALE GENOMIC DNA]</scope>
    <source>
        <strain evidence="8">ATCC 33406 / DSM 1761 / CIP 103989 / NBRC 15051 / NCIMB 9469 / D465</strain>
    </source>
</reference>
<feature type="transmembrane region" description="Helical" evidence="6">
    <location>
        <begin position="294"/>
        <end position="316"/>
    </location>
</feature>
<keyword evidence="3 6" id="KW-0812">Transmembrane</keyword>
<name>A0A6N4SST9_CYTH3</name>
<feature type="transmembrane region" description="Helical" evidence="6">
    <location>
        <begin position="141"/>
        <end position="159"/>
    </location>
</feature>
<feature type="transmembrane region" description="Helical" evidence="6">
    <location>
        <begin position="96"/>
        <end position="120"/>
    </location>
</feature>
<protein>
    <submittedName>
        <fullName evidence="7">Uncharacterized protein</fullName>
    </submittedName>
</protein>
<feature type="transmembrane region" description="Helical" evidence="6">
    <location>
        <begin position="57"/>
        <end position="76"/>
    </location>
</feature>
<accession>A0A6N4SST9</accession>
<evidence type="ECO:0000256" key="2">
    <source>
        <dbReference type="ARBA" id="ARBA00022475"/>
    </source>
</evidence>
<dbReference type="KEGG" id="chu:CHU_2184"/>
<keyword evidence="4 6" id="KW-1133">Transmembrane helix</keyword>
<keyword evidence="2" id="KW-1003">Cell membrane</keyword>
<feature type="transmembrane region" description="Helical" evidence="6">
    <location>
        <begin position="238"/>
        <end position="261"/>
    </location>
</feature>
<dbReference type="GO" id="GO:0005886">
    <property type="term" value="C:plasma membrane"/>
    <property type="evidence" value="ECO:0007669"/>
    <property type="project" value="UniProtKB-SubCell"/>
</dbReference>
<evidence type="ECO:0000256" key="3">
    <source>
        <dbReference type="ARBA" id="ARBA00022692"/>
    </source>
</evidence>
<dbReference type="InterPro" id="IPR022791">
    <property type="entry name" value="L-PG_synthase/AglD"/>
</dbReference>
<keyword evidence="8" id="KW-1185">Reference proteome</keyword>
<evidence type="ECO:0000313" key="8">
    <source>
        <dbReference type="Proteomes" id="UP000001822"/>
    </source>
</evidence>
<feature type="transmembrane region" description="Helical" evidence="6">
    <location>
        <begin position="165"/>
        <end position="190"/>
    </location>
</feature>
<evidence type="ECO:0000256" key="5">
    <source>
        <dbReference type="ARBA" id="ARBA00023136"/>
    </source>
</evidence>
<dbReference type="AlphaFoldDB" id="A0A6N4SST9"/>
<gene>
    <name evidence="7" type="ordered locus">CHU_2184</name>
</gene>
<evidence type="ECO:0000256" key="1">
    <source>
        <dbReference type="ARBA" id="ARBA00004651"/>
    </source>
</evidence>
<dbReference type="Proteomes" id="UP000001822">
    <property type="component" value="Chromosome"/>
</dbReference>
<proteinExistence type="predicted"/>
<evidence type="ECO:0000256" key="4">
    <source>
        <dbReference type="ARBA" id="ARBA00022989"/>
    </source>
</evidence>
<dbReference type="EMBL" id="CP000383">
    <property type="protein sequence ID" value="ABG59447.1"/>
    <property type="molecule type" value="Genomic_DNA"/>
</dbReference>
<evidence type="ECO:0000256" key="6">
    <source>
        <dbReference type="SAM" id="Phobius"/>
    </source>
</evidence>
<keyword evidence="5 6" id="KW-0472">Membrane</keyword>
<sequence length="324" mass="36834">MQVNEPFVKKINPSGIFSAGIKIAVFLFSIGVIYTVLLEKKHWLELFAQTFFKENGLYVFAAMLAAMFANISVEAIKWKRLVKSITVIPFSTSLMAVYSGIVAGIITPHGIGDYVGRVLFIHSEKRFESIGSVLFSRVAQLCITCITGVAAVIYFYFFIEEDAHMLLALAVACVTLVLICVAWNYRAWLLDKMKHVPLLKNIEKWFEQLRMYNNLLFAETLGLSAFRYLIFLSQFVCLLMYFGVDLPIEILITGSVFTFFVKSVIPSFLDIGVRELAAVFFFSAYHIADEKVLLASLSLWFFNLLIPAVIGLFCMFKIEYRKRT</sequence>
<evidence type="ECO:0000313" key="7">
    <source>
        <dbReference type="EMBL" id="ABG59447.1"/>
    </source>
</evidence>
<feature type="transmembrane region" description="Helical" evidence="6">
    <location>
        <begin position="211"/>
        <end position="232"/>
    </location>
</feature>
<feature type="transmembrane region" description="Helical" evidence="6">
    <location>
        <begin position="16"/>
        <end position="37"/>
    </location>
</feature>
<organism evidence="7 8">
    <name type="scientific">Cytophaga hutchinsonii (strain ATCC 33406 / DSM 1761 / CIP 103989 / NBRC 15051 / NCIMB 9469 / D465)</name>
    <dbReference type="NCBI Taxonomy" id="269798"/>
    <lineage>
        <taxon>Bacteria</taxon>
        <taxon>Pseudomonadati</taxon>
        <taxon>Bacteroidota</taxon>
        <taxon>Cytophagia</taxon>
        <taxon>Cytophagales</taxon>
        <taxon>Cytophagaceae</taxon>
        <taxon>Cytophaga</taxon>
    </lineage>
</organism>
<dbReference type="Pfam" id="PF03706">
    <property type="entry name" value="LPG_synthase_TM"/>
    <property type="match status" value="1"/>
</dbReference>
<comment type="subcellular location">
    <subcellularLocation>
        <location evidence="1">Cell membrane</location>
        <topology evidence="1">Multi-pass membrane protein</topology>
    </subcellularLocation>
</comment>